<accession>A0A1Q9EDP4</accession>
<feature type="repeat" description="ANK" evidence="3">
    <location>
        <begin position="472"/>
        <end position="504"/>
    </location>
</feature>
<dbReference type="OrthoDB" id="194358at2759"/>
<dbReference type="SUPFAM" id="SSF48403">
    <property type="entry name" value="Ankyrin repeat"/>
    <property type="match status" value="1"/>
</dbReference>
<gene>
    <name evidence="5" type="primary">ILK</name>
    <name evidence="5" type="ORF">AK812_SmicGene11236</name>
</gene>
<organism evidence="5 6">
    <name type="scientific">Symbiodinium microadriaticum</name>
    <name type="common">Dinoflagellate</name>
    <name type="synonym">Zooxanthella microadriatica</name>
    <dbReference type="NCBI Taxonomy" id="2951"/>
    <lineage>
        <taxon>Eukaryota</taxon>
        <taxon>Sar</taxon>
        <taxon>Alveolata</taxon>
        <taxon>Dinophyceae</taxon>
        <taxon>Suessiales</taxon>
        <taxon>Symbiodiniaceae</taxon>
        <taxon>Symbiodinium</taxon>
    </lineage>
</organism>
<feature type="repeat" description="ANK" evidence="3">
    <location>
        <begin position="505"/>
        <end position="531"/>
    </location>
</feature>
<dbReference type="SUPFAM" id="SSF81665">
    <property type="entry name" value="Calcium ATPase, transmembrane domain M"/>
    <property type="match status" value="1"/>
</dbReference>
<dbReference type="Proteomes" id="UP000186817">
    <property type="component" value="Unassembled WGS sequence"/>
</dbReference>
<feature type="transmembrane region" description="Helical" evidence="4">
    <location>
        <begin position="68"/>
        <end position="89"/>
    </location>
</feature>
<dbReference type="EMBL" id="LSRX01000181">
    <property type="protein sequence ID" value="OLQ05556.1"/>
    <property type="molecule type" value="Genomic_DNA"/>
</dbReference>
<evidence type="ECO:0000256" key="3">
    <source>
        <dbReference type="PROSITE-ProRule" id="PRU00023"/>
    </source>
</evidence>
<dbReference type="PANTHER" id="PTHR24188:SF29">
    <property type="entry name" value="GH09064P"/>
    <property type="match status" value="1"/>
</dbReference>
<evidence type="ECO:0000256" key="4">
    <source>
        <dbReference type="SAM" id="Phobius"/>
    </source>
</evidence>
<evidence type="ECO:0000256" key="2">
    <source>
        <dbReference type="ARBA" id="ARBA00023043"/>
    </source>
</evidence>
<dbReference type="AlphaFoldDB" id="A0A1Q9EDP4"/>
<dbReference type="InterPro" id="IPR002110">
    <property type="entry name" value="Ankyrin_rpt"/>
</dbReference>
<reference evidence="5 6" key="1">
    <citation type="submission" date="2016-02" db="EMBL/GenBank/DDBJ databases">
        <title>Genome analysis of coral dinoflagellate symbionts highlights evolutionary adaptations to a symbiotic lifestyle.</title>
        <authorList>
            <person name="Aranda M."/>
            <person name="Li Y."/>
            <person name="Liew Y.J."/>
            <person name="Baumgarten S."/>
            <person name="Simakov O."/>
            <person name="Wilson M."/>
            <person name="Piel J."/>
            <person name="Ashoor H."/>
            <person name="Bougouffa S."/>
            <person name="Bajic V.B."/>
            <person name="Ryu T."/>
            <person name="Ravasi T."/>
            <person name="Bayer T."/>
            <person name="Micklem G."/>
            <person name="Kim H."/>
            <person name="Bhak J."/>
            <person name="Lajeunesse T.C."/>
            <person name="Voolstra C.R."/>
        </authorList>
    </citation>
    <scope>NUCLEOTIDE SEQUENCE [LARGE SCALE GENOMIC DNA]</scope>
    <source>
        <strain evidence="5 6">CCMP2467</strain>
    </source>
</reference>
<feature type="transmembrane region" description="Helical" evidence="4">
    <location>
        <begin position="101"/>
        <end position="128"/>
    </location>
</feature>
<evidence type="ECO:0000256" key="1">
    <source>
        <dbReference type="ARBA" id="ARBA00022737"/>
    </source>
</evidence>
<keyword evidence="4" id="KW-0812">Transmembrane</keyword>
<keyword evidence="5" id="KW-0418">Kinase</keyword>
<sequence length="531" mass="57830">MEDGEGASASPTLPGNVYELQALKILHLTGLSILLAGRGDNNDETTTAVLIAIMIAIVTVIATTAGTIIIIIIIIIITIITIIIIIIIITITITITITTTIIIIIIIIIIITITITITITIIIIIIIINNNRTVTNMVTTPTLITTAANIMVTSITIIRQLPSRVLRELRALATEDRESFASGAESKRELRGFLISEPLQEPDTEFTPPASPAPKGLAALESKSTVGLHGSPGCGRLGAMVGTSGLGGAPALAVAETAEEGMTSERISLVDGTSVEILRSPKMTDVQWQETKTYLQNNPSETKKLIEHSTNPDRIRKQKMMRAIADVWQGQIDDSNQDFAKRMKDLEQEPEFEELFKAVKDYQVQQIRQYLDDSELMEKISAKMGGVPEQAKPQLESLRKTPLTLQEACKFGDLNAVKNYLTETDSHPGSRDLEAKDQRGVTCLGYAVGADRMPITQLLVEVKADLNCVDKAENSSLHYAAGYGRQEILEYLLSQKANINKENSSGQTPLAVAIKNEQLKIVELLKSKGAK</sequence>
<keyword evidence="6" id="KW-1185">Reference proteome</keyword>
<dbReference type="PANTHER" id="PTHR24188">
    <property type="entry name" value="ANKYRIN REPEAT PROTEIN"/>
    <property type="match status" value="1"/>
</dbReference>
<comment type="caution">
    <text evidence="5">The sequence shown here is derived from an EMBL/GenBank/DDBJ whole genome shotgun (WGS) entry which is preliminary data.</text>
</comment>
<keyword evidence="5" id="KW-0401">Integrin</keyword>
<dbReference type="Pfam" id="PF12796">
    <property type="entry name" value="Ank_2"/>
    <property type="match status" value="1"/>
</dbReference>
<feature type="transmembrane region" description="Helical" evidence="4">
    <location>
        <begin position="44"/>
        <end position="62"/>
    </location>
</feature>
<keyword evidence="4" id="KW-1133">Transmembrane helix</keyword>
<keyword evidence="1" id="KW-0677">Repeat</keyword>
<dbReference type="SMART" id="SM00248">
    <property type="entry name" value="ANK"/>
    <property type="match status" value="3"/>
</dbReference>
<evidence type="ECO:0000313" key="6">
    <source>
        <dbReference type="Proteomes" id="UP000186817"/>
    </source>
</evidence>
<dbReference type="InterPro" id="IPR023298">
    <property type="entry name" value="ATPase_P-typ_TM_dom_sf"/>
</dbReference>
<protein>
    <submittedName>
        <fullName evidence="5">Integrin-linked protein kinase</fullName>
    </submittedName>
</protein>
<dbReference type="Gene3D" id="1.25.40.20">
    <property type="entry name" value="Ankyrin repeat-containing domain"/>
    <property type="match status" value="1"/>
</dbReference>
<dbReference type="InterPro" id="IPR036770">
    <property type="entry name" value="Ankyrin_rpt-contain_sf"/>
</dbReference>
<dbReference type="PROSITE" id="PS50088">
    <property type="entry name" value="ANK_REPEAT"/>
    <property type="match status" value="2"/>
</dbReference>
<evidence type="ECO:0000313" key="5">
    <source>
        <dbReference type="EMBL" id="OLQ05556.1"/>
    </source>
</evidence>
<dbReference type="GO" id="GO:0016301">
    <property type="term" value="F:kinase activity"/>
    <property type="evidence" value="ECO:0007669"/>
    <property type="project" value="UniProtKB-KW"/>
</dbReference>
<dbReference type="GO" id="GO:0007229">
    <property type="term" value="P:integrin-mediated signaling pathway"/>
    <property type="evidence" value="ECO:0007669"/>
    <property type="project" value="UniProtKB-KW"/>
</dbReference>
<keyword evidence="4" id="KW-0472">Membrane</keyword>
<keyword evidence="2 3" id="KW-0040">ANK repeat</keyword>
<keyword evidence="5" id="KW-0808">Transferase</keyword>
<proteinExistence type="predicted"/>
<feature type="transmembrane region" description="Helical" evidence="4">
    <location>
        <begin position="140"/>
        <end position="158"/>
    </location>
</feature>
<dbReference type="PROSITE" id="PS50297">
    <property type="entry name" value="ANK_REP_REGION"/>
    <property type="match status" value="2"/>
</dbReference>
<name>A0A1Q9EDP4_SYMMI</name>